<name>A0A0D8FU85_9ACTN</name>
<evidence type="ECO:0000313" key="1">
    <source>
        <dbReference type="EMBL" id="KJE75802.1"/>
    </source>
</evidence>
<evidence type="ECO:0000313" key="2">
    <source>
        <dbReference type="Proteomes" id="UP000032336"/>
    </source>
</evidence>
<dbReference type="RefSeq" id="WP_052566294.1">
    <property type="nucleotide sequence ID" value="NZ_JQKF01000027.1"/>
</dbReference>
<accession>A0A0D8FU85</accession>
<dbReference type="EMBL" id="JXUW01000028">
    <property type="protein sequence ID" value="KJE75802.1"/>
    <property type="molecule type" value="Genomic_DNA"/>
</dbReference>
<dbReference type="AlphaFoldDB" id="A0A0D8FU85"/>
<protein>
    <submittedName>
        <fullName evidence="1">Uncharacterized protein</fullName>
    </submittedName>
</protein>
<comment type="caution">
    <text evidence="1">The sequence shown here is derived from an EMBL/GenBank/DDBJ whole genome shotgun (WGS) entry which is preliminary data.</text>
</comment>
<dbReference type="Proteomes" id="UP000032336">
    <property type="component" value="Unassembled WGS sequence"/>
</dbReference>
<reference evidence="1 2" key="1">
    <citation type="submission" date="2015-01" db="EMBL/GenBank/DDBJ databases">
        <title>Draft genome of the acidophilic iron oxidizer Ferrimicrobium acidiphilum strain T23.</title>
        <authorList>
            <person name="Poehlein A."/>
            <person name="Eisen S."/>
            <person name="Schloemann M."/>
            <person name="Johnson B.D."/>
            <person name="Daniel R."/>
            <person name="Muehling M."/>
        </authorList>
    </citation>
    <scope>NUCLEOTIDE SEQUENCE [LARGE SCALE GENOMIC DNA]</scope>
    <source>
        <strain evidence="1 2">T23</strain>
    </source>
</reference>
<dbReference type="eggNOG" id="ENOG5031D8Y">
    <property type="taxonomic scope" value="Bacteria"/>
</dbReference>
<dbReference type="GeneID" id="78373465"/>
<gene>
    <name evidence="1" type="ORF">FEAC_24330</name>
</gene>
<proteinExistence type="predicted"/>
<dbReference type="OrthoDB" id="5195877at2"/>
<keyword evidence="2" id="KW-1185">Reference proteome</keyword>
<organism evidence="1 2">
    <name type="scientific">Ferrimicrobium acidiphilum DSM 19497</name>
    <dbReference type="NCBI Taxonomy" id="1121877"/>
    <lineage>
        <taxon>Bacteria</taxon>
        <taxon>Bacillati</taxon>
        <taxon>Actinomycetota</taxon>
        <taxon>Acidimicrobiia</taxon>
        <taxon>Acidimicrobiales</taxon>
        <taxon>Acidimicrobiaceae</taxon>
        <taxon>Ferrimicrobium</taxon>
    </lineage>
</organism>
<sequence>MADAFDPDEMIERFQRRAAAVKSRPIPPVEGSERAKFVEQASVDYFDYAVIGDAVAKLEDGILTLTIDLRPPQS</sequence>